<proteinExistence type="predicted"/>
<evidence type="ECO:0000313" key="4">
    <source>
        <dbReference type="Proteomes" id="UP000322165"/>
    </source>
</evidence>
<sequence>MNDATTVAIDLAKDVFELAFGNGMGQIVERKRLSRRAFARCLENRPRLEVVMEACGSAHYWARRLQALGHGVRLLPARDVRPYVRRNKTDRADAAGLLEAARCSQIDPVPVKSPRQQGLQALHRARELLKGQRTAGLNLVRGLLREYGIAIPVGAAKVPAAVRDALEDGENDLPMCLRATVAEQIERIQALGAGMAAIERRLEEEAHADVAVQRYQTVPGVGLLTATALRAGAGDLARFRSGRHLAAWLGLVPREHSSGQQRRLGKITKRGDGYLRTLLIHGGRAILRSAAMRQRAGRPLDPLQVWALELQQRQGQNKAAVALANKLARRLWAIDHHGAAFNPAHVSVKPKAA</sequence>
<feature type="domain" description="Transposase IS110-like N-terminal" evidence="1">
    <location>
        <begin position="7"/>
        <end position="147"/>
    </location>
</feature>
<dbReference type="EMBL" id="VUOD01000009">
    <property type="protein sequence ID" value="KAA2284214.1"/>
    <property type="molecule type" value="Genomic_DNA"/>
</dbReference>
<dbReference type="RefSeq" id="WP_149861219.1">
    <property type="nucleotide sequence ID" value="NZ_VUOD01000009.1"/>
</dbReference>
<dbReference type="InterPro" id="IPR047650">
    <property type="entry name" value="Transpos_IS110"/>
</dbReference>
<dbReference type="Pfam" id="PF01548">
    <property type="entry name" value="DEDD_Tnp_IS110"/>
    <property type="match status" value="1"/>
</dbReference>
<dbReference type="Proteomes" id="UP000322165">
    <property type="component" value="Unassembled WGS sequence"/>
</dbReference>
<reference evidence="3 4" key="1">
    <citation type="submission" date="2019-09" db="EMBL/GenBank/DDBJ databases">
        <title>Arenimonas chukotkensis sp. nov., a bacterium isolated from Chukotka hot spring, Arctic region, Russia.</title>
        <authorList>
            <person name="Zayulina K.S."/>
            <person name="Prokofeva M.I."/>
            <person name="Elcheninov A.G."/>
            <person name="Novikov A."/>
            <person name="Kochetkova T.V."/>
            <person name="Kublanov I.V."/>
        </authorList>
    </citation>
    <scope>NUCLEOTIDE SEQUENCE [LARGE SCALE GENOMIC DNA]</scope>
    <source>
        <strain evidence="3 4">3729k</strain>
    </source>
</reference>
<reference evidence="3 4" key="2">
    <citation type="submission" date="2019-09" db="EMBL/GenBank/DDBJ databases">
        <authorList>
            <person name="Mazur A."/>
        </authorList>
    </citation>
    <scope>NUCLEOTIDE SEQUENCE [LARGE SCALE GENOMIC DNA]</scope>
    <source>
        <strain evidence="3 4">3729k</strain>
    </source>
</reference>
<dbReference type="InterPro" id="IPR002525">
    <property type="entry name" value="Transp_IS110-like_N"/>
</dbReference>
<keyword evidence="4" id="KW-1185">Reference proteome</keyword>
<dbReference type="Pfam" id="PF02371">
    <property type="entry name" value="Transposase_20"/>
    <property type="match status" value="1"/>
</dbReference>
<dbReference type="PANTHER" id="PTHR33055:SF3">
    <property type="entry name" value="PUTATIVE TRANSPOSASE FOR IS117-RELATED"/>
    <property type="match status" value="1"/>
</dbReference>
<dbReference type="PANTHER" id="PTHR33055">
    <property type="entry name" value="TRANSPOSASE FOR INSERTION SEQUENCE ELEMENT IS1111A"/>
    <property type="match status" value="1"/>
</dbReference>
<dbReference type="InterPro" id="IPR003346">
    <property type="entry name" value="Transposase_20"/>
</dbReference>
<dbReference type="NCBIfam" id="NF033542">
    <property type="entry name" value="transpos_IS110"/>
    <property type="match status" value="1"/>
</dbReference>
<gene>
    <name evidence="3" type="ORF">F0415_10735</name>
</gene>
<evidence type="ECO:0000259" key="1">
    <source>
        <dbReference type="Pfam" id="PF01548"/>
    </source>
</evidence>
<evidence type="ECO:0000259" key="2">
    <source>
        <dbReference type="Pfam" id="PF02371"/>
    </source>
</evidence>
<dbReference type="GO" id="GO:0003677">
    <property type="term" value="F:DNA binding"/>
    <property type="evidence" value="ECO:0007669"/>
    <property type="project" value="InterPro"/>
</dbReference>
<name>A0A5B2ZAM2_9GAMM</name>
<organism evidence="3 4">
    <name type="scientific">Arenimonas fontis</name>
    <dbReference type="NCBI Taxonomy" id="2608255"/>
    <lineage>
        <taxon>Bacteria</taxon>
        <taxon>Pseudomonadati</taxon>
        <taxon>Pseudomonadota</taxon>
        <taxon>Gammaproteobacteria</taxon>
        <taxon>Lysobacterales</taxon>
        <taxon>Lysobacteraceae</taxon>
        <taxon>Arenimonas</taxon>
    </lineage>
</organism>
<accession>A0A5B2ZAM2</accession>
<comment type="caution">
    <text evidence="3">The sequence shown here is derived from an EMBL/GenBank/DDBJ whole genome shotgun (WGS) entry which is preliminary data.</text>
</comment>
<dbReference type="GO" id="GO:0006313">
    <property type="term" value="P:DNA transposition"/>
    <property type="evidence" value="ECO:0007669"/>
    <property type="project" value="InterPro"/>
</dbReference>
<protein>
    <submittedName>
        <fullName evidence="3">IS110 family transposase</fullName>
    </submittedName>
</protein>
<feature type="domain" description="Transposase IS116/IS110/IS902 C-terminal" evidence="2">
    <location>
        <begin position="215"/>
        <end position="289"/>
    </location>
</feature>
<dbReference type="AlphaFoldDB" id="A0A5B2ZAM2"/>
<evidence type="ECO:0000313" key="3">
    <source>
        <dbReference type="EMBL" id="KAA2284214.1"/>
    </source>
</evidence>
<dbReference type="GO" id="GO:0004803">
    <property type="term" value="F:transposase activity"/>
    <property type="evidence" value="ECO:0007669"/>
    <property type="project" value="InterPro"/>
</dbReference>